<protein>
    <recommendedName>
        <fullName evidence="6">MPN domain-containing protein</fullName>
    </recommendedName>
</protein>
<dbReference type="STRING" id="869279.SE15_03925"/>
<evidence type="ECO:0000313" key="8">
    <source>
        <dbReference type="Proteomes" id="UP000050544"/>
    </source>
</evidence>
<keyword evidence="2" id="KW-0479">Metal-binding</keyword>
<accession>A0A0P6YNF0</accession>
<proteinExistence type="predicted"/>
<dbReference type="InterPro" id="IPR051929">
    <property type="entry name" value="VirAsm_ModProt"/>
</dbReference>
<dbReference type="GO" id="GO:0006508">
    <property type="term" value="P:proteolysis"/>
    <property type="evidence" value="ECO:0007669"/>
    <property type="project" value="UniProtKB-KW"/>
</dbReference>
<dbReference type="PANTHER" id="PTHR34858">
    <property type="entry name" value="CYSO-CYSTEINE PEPTIDASE"/>
    <property type="match status" value="1"/>
</dbReference>
<dbReference type="PANTHER" id="PTHR34858:SF1">
    <property type="entry name" value="CYSO-CYSTEINE PEPTIDASE"/>
    <property type="match status" value="1"/>
</dbReference>
<dbReference type="CDD" id="cd08070">
    <property type="entry name" value="MPN_like"/>
    <property type="match status" value="1"/>
</dbReference>
<name>A0A0P6YNF0_9CHLR</name>
<dbReference type="SMART" id="SM00232">
    <property type="entry name" value="JAB_MPN"/>
    <property type="match status" value="1"/>
</dbReference>
<keyword evidence="1" id="KW-0645">Protease</keyword>
<dbReference type="GO" id="GO:0008235">
    <property type="term" value="F:metalloexopeptidase activity"/>
    <property type="evidence" value="ECO:0007669"/>
    <property type="project" value="TreeGrafter"/>
</dbReference>
<comment type="caution">
    <text evidence="7">The sequence shown here is derived from an EMBL/GenBank/DDBJ whole genome shotgun (WGS) entry which is preliminary data.</text>
</comment>
<sequence>MSRELRLSLTQKAMILHHVIRHLPEEACGLLGGRGETVSVVILVTNHLHSPVRFRMDPNELLRALERLDAEGLDLVGIFHSHPRGPAMPSETDLLEYAYPDSLMVIVSPVGEDWQLRAFEINIEMRTYQEAHLIIETE</sequence>
<evidence type="ECO:0000256" key="5">
    <source>
        <dbReference type="ARBA" id="ARBA00023049"/>
    </source>
</evidence>
<reference evidence="7 8" key="1">
    <citation type="submission" date="2015-07" db="EMBL/GenBank/DDBJ databases">
        <title>Whole genome sequence of Thermanaerothrix daxensis DSM 23592.</title>
        <authorList>
            <person name="Hemp J."/>
            <person name="Ward L.M."/>
            <person name="Pace L.A."/>
            <person name="Fischer W.W."/>
        </authorList>
    </citation>
    <scope>NUCLEOTIDE SEQUENCE [LARGE SCALE GENOMIC DNA]</scope>
    <source>
        <strain evidence="7 8">GNS-1</strain>
    </source>
</reference>
<dbReference type="AlphaFoldDB" id="A0A0P6YNF0"/>
<dbReference type="SUPFAM" id="SSF102712">
    <property type="entry name" value="JAB1/MPN domain"/>
    <property type="match status" value="1"/>
</dbReference>
<dbReference type="Pfam" id="PF14464">
    <property type="entry name" value="Prok-JAB"/>
    <property type="match status" value="1"/>
</dbReference>
<dbReference type="GO" id="GO:0008270">
    <property type="term" value="F:zinc ion binding"/>
    <property type="evidence" value="ECO:0007669"/>
    <property type="project" value="TreeGrafter"/>
</dbReference>
<evidence type="ECO:0000256" key="2">
    <source>
        <dbReference type="ARBA" id="ARBA00022723"/>
    </source>
</evidence>
<dbReference type="InterPro" id="IPR037518">
    <property type="entry name" value="MPN"/>
</dbReference>
<keyword evidence="5" id="KW-0482">Metalloprotease</keyword>
<evidence type="ECO:0000259" key="6">
    <source>
        <dbReference type="PROSITE" id="PS50249"/>
    </source>
</evidence>
<evidence type="ECO:0000256" key="1">
    <source>
        <dbReference type="ARBA" id="ARBA00022670"/>
    </source>
</evidence>
<dbReference type="InterPro" id="IPR000555">
    <property type="entry name" value="JAMM/MPN+_dom"/>
</dbReference>
<evidence type="ECO:0000256" key="4">
    <source>
        <dbReference type="ARBA" id="ARBA00022833"/>
    </source>
</evidence>
<dbReference type="InterPro" id="IPR028090">
    <property type="entry name" value="JAB_dom_prok"/>
</dbReference>
<feature type="domain" description="MPN" evidence="6">
    <location>
        <begin position="3"/>
        <end position="125"/>
    </location>
</feature>
<keyword evidence="3" id="KW-0378">Hydrolase</keyword>
<keyword evidence="4" id="KW-0862">Zinc</keyword>
<dbReference type="EMBL" id="LGKO01000002">
    <property type="protein sequence ID" value="KPL84291.1"/>
    <property type="molecule type" value="Genomic_DNA"/>
</dbReference>
<dbReference type="Proteomes" id="UP000050544">
    <property type="component" value="Unassembled WGS sequence"/>
</dbReference>
<dbReference type="PROSITE" id="PS50249">
    <property type="entry name" value="MPN"/>
    <property type="match status" value="1"/>
</dbReference>
<dbReference type="Gene3D" id="3.40.140.10">
    <property type="entry name" value="Cytidine Deaminase, domain 2"/>
    <property type="match status" value="1"/>
</dbReference>
<evidence type="ECO:0000313" key="7">
    <source>
        <dbReference type="EMBL" id="KPL84291.1"/>
    </source>
</evidence>
<gene>
    <name evidence="7" type="ORF">SE15_03925</name>
</gene>
<dbReference type="RefSeq" id="WP_054520778.1">
    <property type="nucleotide sequence ID" value="NZ_LGKO01000002.1"/>
</dbReference>
<dbReference type="OrthoDB" id="9802958at2"/>
<organism evidence="7 8">
    <name type="scientific">Thermanaerothrix daxensis</name>
    <dbReference type="NCBI Taxonomy" id="869279"/>
    <lineage>
        <taxon>Bacteria</taxon>
        <taxon>Bacillati</taxon>
        <taxon>Chloroflexota</taxon>
        <taxon>Anaerolineae</taxon>
        <taxon>Anaerolineales</taxon>
        <taxon>Anaerolineaceae</taxon>
        <taxon>Thermanaerothrix</taxon>
    </lineage>
</organism>
<evidence type="ECO:0000256" key="3">
    <source>
        <dbReference type="ARBA" id="ARBA00022801"/>
    </source>
</evidence>
<keyword evidence="8" id="KW-1185">Reference proteome</keyword>